<dbReference type="eggNOG" id="COG1993">
    <property type="taxonomic scope" value="Bacteria"/>
</dbReference>
<protein>
    <submittedName>
        <fullName evidence="2">Uncharacterized conserved protein</fullName>
    </submittedName>
</protein>
<gene>
    <name evidence="2" type="ORF">CCALI_02159</name>
</gene>
<name>S0EX24_CHTCT</name>
<dbReference type="Gene3D" id="3.30.70.120">
    <property type="match status" value="1"/>
</dbReference>
<dbReference type="RefSeq" id="WP_016483487.1">
    <property type="nucleotide sequence ID" value="NC_021487.1"/>
</dbReference>
<proteinExistence type="inferred from homology"/>
<evidence type="ECO:0000313" key="3">
    <source>
        <dbReference type="Proteomes" id="UP000014227"/>
    </source>
</evidence>
<dbReference type="Pfam" id="PF02641">
    <property type="entry name" value="DUF190"/>
    <property type="match status" value="1"/>
</dbReference>
<accession>S0EX24</accession>
<dbReference type="OrthoDB" id="9795599at2"/>
<dbReference type="PANTHER" id="PTHR35983:SF1">
    <property type="entry name" value="UPF0166 PROTEIN TM_0021"/>
    <property type="match status" value="1"/>
</dbReference>
<organism evidence="2 3">
    <name type="scientific">Chthonomonas calidirosea (strain DSM 23976 / ICMP 18418 / T49)</name>
    <dbReference type="NCBI Taxonomy" id="1303518"/>
    <lineage>
        <taxon>Bacteria</taxon>
        <taxon>Bacillati</taxon>
        <taxon>Armatimonadota</taxon>
        <taxon>Chthonomonadia</taxon>
        <taxon>Chthonomonadales</taxon>
        <taxon>Chthonomonadaceae</taxon>
        <taxon>Chthonomonas</taxon>
    </lineage>
</organism>
<dbReference type="KEGG" id="ccz:CCALI_02159"/>
<dbReference type="InterPro" id="IPR003793">
    <property type="entry name" value="UPF0166"/>
</dbReference>
<dbReference type="HOGENOM" id="CLU_146749_0_1_0"/>
<comment type="similarity">
    <text evidence="1">Belongs to the UPF0166 family.</text>
</comment>
<evidence type="ECO:0000313" key="2">
    <source>
        <dbReference type="EMBL" id="CCW35966.1"/>
    </source>
</evidence>
<dbReference type="AlphaFoldDB" id="S0EX24"/>
<dbReference type="Proteomes" id="UP000014227">
    <property type="component" value="Chromosome I"/>
</dbReference>
<dbReference type="STRING" id="454171.CP488_01934"/>
<dbReference type="EMBL" id="HF951689">
    <property type="protein sequence ID" value="CCW35966.1"/>
    <property type="molecule type" value="Genomic_DNA"/>
</dbReference>
<keyword evidence="3" id="KW-1185">Reference proteome</keyword>
<dbReference type="PANTHER" id="PTHR35983">
    <property type="entry name" value="UPF0166 PROTEIN TM_0021"/>
    <property type="match status" value="1"/>
</dbReference>
<dbReference type="PATRIC" id="fig|1303518.3.peg.2239"/>
<dbReference type="InterPro" id="IPR011322">
    <property type="entry name" value="N-reg_PII-like_a/b"/>
</dbReference>
<dbReference type="InParanoid" id="S0EX24"/>
<reference evidence="3" key="1">
    <citation type="submission" date="2013-03" db="EMBL/GenBank/DDBJ databases">
        <title>Genome sequence of Chthonomonas calidirosea, the first sequenced genome from the Armatimonadetes phylum (formally candidate division OP10).</title>
        <authorList>
            <person name="Lee K.C.Y."/>
            <person name="Morgan X.C."/>
            <person name="Dunfield P.F."/>
            <person name="Tamas I."/>
            <person name="Houghton K.M."/>
            <person name="Vyssotski M."/>
            <person name="Ryan J.L.J."/>
            <person name="Lagutin K."/>
            <person name="McDonald I.R."/>
            <person name="Stott M.B."/>
        </authorList>
    </citation>
    <scope>NUCLEOTIDE SEQUENCE [LARGE SCALE GENOMIC DNA]</scope>
    <source>
        <strain evidence="3">DSM 23976 / ICMP 18418 / T49</strain>
    </source>
</reference>
<evidence type="ECO:0000256" key="1">
    <source>
        <dbReference type="ARBA" id="ARBA00010554"/>
    </source>
</evidence>
<dbReference type="InterPro" id="IPR015867">
    <property type="entry name" value="N-reg_PII/ATP_PRibTrfase_C"/>
</dbReference>
<dbReference type="SUPFAM" id="SSF54913">
    <property type="entry name" value="GlnB-like"/>
    <property type="match status" value="1"/>
</dbReference>
<sequence length="113" mass="12511">MKIEGIGKVLTIYIGSSDKWHGKPLYAAIVERARQEGLAGATVLEGVVGYGANSRIHRSKLLDLSTDLPIRIEIIDQPERINGFLPILDEMVQEGLITVRDCEIIKYTHSQAP</sequence>